<accession>A0AAD9Z1L1</accession>
<evidence type="ECO:0000256" key="1">
    <source>
        <dbReference type="SAM" id="MobiDB-lite"/>
    </source>
</evidence>
<dbReference type="AlphaFoldDB" id="A0AAD9Z1L1"/>
<organism evidence="2 3">
    <name type="scientific">Lepraria neglecta</name>
    <dbReference type="NCBI Taxonomy" id="209136"/>
    <lineage>
        <taxon>Eukaryota</taxon>
        <taxon>Fungi</taxon>
        <taxon>Dikarya</taxon>
        <taxon>Ascomycota</taxon>
        <taxon>Pezizomycotina</taxon>
        <taxon>Lecanoromycetes</taxon>
        <taxon>OSLEUM clade</taxon>
        <taxon>Lecanoromycetidae</taxon>
        <taxon>Lecanorales</taxon>
        <taxon>Lecanorineae</taxon>
        <taxon>Stereocaulaceae</taxon>
        <taxon>Lepraria</taxon>
    </lineage>
</organism>
<reference evidence="2" key="1">
    <citation type="submission" date="2022-11" db="EMBL/GenBank/DDBJ databases">
        <title>Chromosomal genome sequence assembly and mating type (MAT) locus characterization of the leprose asexual lichenized fungus Lepraria neglecta (Nyl.) Erichsen.</title>
        <authorList>
            <person name="Allen J.L."/>
            <person name="Pfeffer B."/>
        </authorList>
    </citation>
    <scope>NUCLEOTIDE SEQUENCE</scope>
    <source>
        <strain evidence="2">Allen 5258</strain>
    </source>
</reference>
<name>A0AAD9Z1L1_9LECA</name>
<gene>
    <name evidence="2" type="ORF">OEA41_009409</name>
</gene>
<evidence type="ECO:0000313" key="3">
    <source>
        <dbReference type="Proteomes" id="UP001276659"/>
    </source>
</evidence>
<keyword evidence="3" id="KW-1185">Reference proteome</keyword>
<comment type="caution">
    <text evidence="2">The sequence shown here is derived from an EMBL/GenBank/DDBJ whole genome shotgun (WGS) entry which is preliminary data.</text>
</comment>
<dbReference type="Proteomes" id="UP001276659">
    <property type="component" value="Unassembled WGS sequence"/>
</dbReference>
<sequence length="158" mass="17394">MPPKNGRQHWVNGFWADISAQLRHLSVIEPNLYDGLQLKREDRDWVTVIVYALHEGQKMNWKLEWWLRRPGGVAAGAIQGYSTITPLIEPNIKVDTSGISVLGYDPMGLSEVPAHLAHQMKRVFGPGHAGYDHWDSEGPGSGVADGDGGGKLVDTVTE</sequence>
<protein>
    <submittedName>
        <fullName evidence="2">Uncharacterized protein</fullName>
    </submittedName>
</protein>
<feature type="compositionally biased region" description="Gly residues" evidence="1">
    <location>
        <begin position="139"/>
        <end position="151"/>
    </location>
</feature>
<proteinExistence type="predicted"/>
<evidence type="ECO:0000313" key="2">
    <source>
        <dbReference type="EMBL" id="KAK3170024.1"/>
    </source>
</evidence>
<dbReference type="EMBL" id="JASNWA010000009">
    <property type="protein sequence ID" value="KAK3170024.1"/>
    <property type="molecule type" value="Genomic_DNA"/>
</dbReference>
<feature type="region of interest" description="Disordered" evidence="1">
    <location>
        <begin position="134"/>
        <end position="158"/>
    </location>
</feature>